<protein>
    <submittedName>
        <fullName evidence="1">Uncharacterized protein</fullName>
    </submittedName>
</protein>
<reference evidence="1" key="2">
    <citation type="submission" date="2020-11" db="EMBL/GenBank/DDBJ databases">
        <authorList>
            <consortium name="DOE Joint Genome Institute"/>
            <person name="Kuo A."/>
            <person name="Miyauchi S."/>
            <person name="Kiss E."/>
            <person name="Drula E."/>
            <person name="Kohler A."/>
            <person name="Sanchez-Garcia M."/>
            <person name="Andreopoulos B."/>
            <person name="Barry K.W."/>
            <person name="Bonito G."/>
            <person name="Buee M."/>
            <person name="Carver A."/>
            <person name="Chen C."/>
            <person name="Cichocki N."/>
            <person name="Clum A."/>
            <person name="Culley D."/>
            <person name="Crous P.W."/>
            <person name="Fauchery L."/>
            <person name="Girlanda M."/>
            <person name="Hayes R."/>
            <person name="Keri Z."/>
            <person name="Labutti K."/>
            <person name="Lipzen A."/>
            <person name="Lombard V."/>
            <person name="Magnuson J."/>
            <person name="Maillard F."/>
            <person name="Morin E."/>
            <person name="Murat C."/>
            <person name="Nolan M."/>
            <person name="Ohm R."/>
            <person name="Pangilinan J."/>
            <person name="Pereira M."/>
            <person name="Perotto S."/>
            <person name="Peter M."/>
            <person name="Riley R."/>
            <person name="Sitrit Y."/>
            <person name="Stielow B."/>
            <person name="Szollosi G."/>
            <person name="Zifcakova L."/>
            <person name="Stursova M."/>
            <person name="Spatafora J.W."/>
            <person name="Tedersoo L."/>
            <person name="Vaario L.-M."/>
            <person name="Yamada A."/>
            <person name="Yan M."/>
            <person name="Wang P."/>
            <person name="Xu J."/>
            <person name="Bruns T."/>
            <person name="Baldrian P."/>
            <person name="Vilgalys R."/>
            <person name="Henrissat B."/>
            <person name="Grigoriev I.V."/>
            <person name="Hibbett D."/>
            <person name="Nagy L.G."/>
            <person name="Martin F.M."/>
        </authorList>
    </citation>
    <scope>NUCLEOTIDE SEQUENCE</scope>
    <source>
        <strain evidence="1">UH-Tt-Lm1</strain>
    </source>
</reference>
<proteinExistence type="predicted"/>
<evidence type="ECO:0000313" key="1">
    <source>
        <dbReference type="EMBL" id="KAF9782787.1"/>
    </source>
</evidence>
<comment type="caution">
    <text evidence="1">The sequence shown here is derived from an EMBL/GenBank/DDBJ whole genome shotgun (WGS) entry which is preliminary data.</text>
</comment>
<dbReference type="EMBL" id="WIUZ02000011">
    <property type="protein sequence ID" value="KAF9782787.1"/>
    <property type="molecule type" value="Genomic_DNA"/>
</dbReference>
<keyword evidence="2" id="KW-1185">Reference proteome</keyword>
<evidence type="ECO:0000313" key="2">
    <source>
        <dbReference type="Proteomes" id="UP000736335"/>
    </source>
</evidence>
<reference evidence="1" key="1">
    <citation type="journal article" date="2020" name="Nat. Commun.">
        <title>Large-scale genome sequencing of mycorrhizal fungi provides insights into the early evolution of symbiotic traits.</title>
        <authorList>
            <person name="Miyauchi S."/>
            <person name="Kiss E."/>
            <person name="Kuo A."/>
            <person name="Drula E."/>
            <person name="Kohler A."/>
            <person name="Sanchez-Garcia M."/>
            <person name="Morin E."/>
            <person name="Andreopoulos B."/>
            <person name="Barry K.W."/>
            <person name="Bonito G."/>
            <person name="Buee M."/>
            <person name="Carver A."/>
            <person name="Chen C."/>
            <person name="Cichocki N."/>
            <person name="Clum A."/>
            <person name="Culley D."/>
            <person name="Crous P.W."/>
            <person name="Fauchery L."/>
            <person name="Girlanda M."/>
            <person name="Hayes R.D."/>
            <person name="Keri Z."/>
            <person name="LaButti K."/>
            <person name="Lipzen A."/>
            <person name="Lombard V."/>
            <person name="Magnuson J."/>
            <person name="Maillard F."/>
            <person name="Murat C."/>
            <person name="Nolan M."/>
            <person name="Ohm R.A."/>
            <person name="Pangilinan J."/>
            <person name="Pereira M.F."/>
            <person name="Perotto S."/>
            <person name="Peter M."/>
            <person name="Pfister S."/>
            <person name="Riley R."/>
            <person name="Sitrit Y."/>
            <person name="Stielow J.B."/>
            <person name="Szollosi G."/>
            <person name="Zifcakova L."/>
            <person name="Stursova M."/>
            <person name="Spatafora J.W."/>
            <person name="Tedersoo L."/>
            <person name="Vaario L.M."/>
            <person name="Yamada A."/>
            <person name="Yan M."/>
            <person name="Wang P."/>
            <person name="Xu J."/>
            <person name="Bruns T."/>
            <person name="Baldrian P."/>
            <person name="Vilgalys R."/>
            <person name="Dunand C."/>
            <person name="Henrissat B."/>
            <person name="Grigoriev I.V."/>
            <person name="Hibbett D."/>
            <person name="Nagy L.G."/>
            <person name="Martin F.M."/>
        </authorList>
    </citation>
    <scope>NUCLEOTIDE SEQUENCE</scope>
    <source>
        <strain evidence="1">UH-Tt-Lm1</strain>
    </source>
</reference>
<accession>A0A9P6HCB0</accession>
<dbReference type="AlphaFoldDB" id="A0A9P6HCB0"/>
<organism evidence="1 2">
    <name type="scientific">Thelephora terrestris</name>
    <dbReference type="NCBI Taxonomy" id="56493"/>
    <lineage>
        <taxon>Eukaryota</taxon>
        <taxon>Fungi</taxon>
        <taxon>Dikarya</taxon>
        <taxon>Basidiomycota</taxon>
        <taxon>Agaricomycotina</taxon>
        <taxon>Agaricomycetes</taxon>
        <taxon>Thelephorales</taxon>
        <taxon>Thelephoraceae</taxon>
        <taxon>Thelephora</taxon>
    </lineage>
</organism>
<sequence>MSDVATNPWLWYPAELSLIGAFKWGIPRPHVTDPAPLVVFLAHCFSEQERGVLVDVPVERTMLALAGAPAEVIGDGISRVDFTQPLFFNGICRALQNGAPHLLRSATFTFLRHLDDQLFNKNKTFTEDQVNEFISGWFSSARVLSENEHDSLLEESLGGMYIGFLDSSFWRDHIPQDRWGFTVSLTDTAQDRAPPSFYRCAQNSTIIPFLKQDNIRRKILPGWRRKRRRSWTGHRDKFFLRTRKLWKNEYDESKKG</sequence>
<gene>
    <name evidence="1" type="ORF">BJ322DRAFT_172236</name>
</gene>
<dbReference type="Proteomes" id="UP000736335">
    <property type="component" value="Unassembled WGS sequence"/>
</dbReference>
<name>A0A9P6HCB0_9AGAM</name>